<dbReference type="RefSeq" id="WP_167306439.1">
    <property type="nucleotide sequence ID" value="NZ_FNDI01000001.1"/>
</dbReference>
<evidence type="ECO:0000313" key="3">
    <source>
        <dbReference type="Proteomes" id="UP000198900"/>
    </source>
</evidence>
<dbReference type="AlphaFoldDB" id="A0A7Z7B0D1"/>
<feature type="region of interest" description="Disordered" evidence="1">
    <location>
        <begin position="1"/>
        <end position="28"/>
    </location>
</feature>
<accession>A0A7Z7B0D1</accession>
<evidence type="ECO:0000256" key="1">
    <source>
        <dbReference type="SAM" id="MobiDB-lite"/>
    </source>
</evidence>
<feature type="compositionally biased region" description="Polar residues" evidence="1">
    <location>
        <begin position="1"/>
        <end position="10"/>
    </location>
</feature>
<evidence type="ECO:0000313" key="2">
    <source>
        <dbReference type="EMBL" id="SDG97563.1"/>
    </source>
</evidence>
<organism evidence="2 3">
    <name type="scientific">Paraburkholderia steynii</name>
    <dbReference type="NCBI Taxonomy" id="1245441"/>
    <lineage>
        <taxon>Bacteria</taxon>
        <taxon>Pseudomonadati</taxon>
        <taxon>Pseudomonadota</taxon>
        <taxon>Betaproteobacteria</taxon>
        <taxon>Burkholderiales</taxon>
        <taxon>Burkholderiaceae</taxon>
        <taxon>Paraburkholderia</taxon>
    </lineage>
</organism>
<dbReference type="EMBL" id="FNDI01000001">
    <property type="protein sequence ID" value="SDG97563.1"/>
    <property type="molecule type" value="Genomic_DNA"/>
</dbReference>
<gene>
    <name evidence="2" type="ORF">SAMN04487926_101479</name>
</gene>
<sequence length="367" mass="40464">MSTSRPLPNTSRERKLVRRTSSRSPGTPVRIADAMREVIKPVNPGVMPVLLLDPSLALHARGAVEVSMLAGKKIADLPMPCITALKALYGNGSRDADFAQMIARTDGRPATITERLHVLTLADCRNINALSDEGIHIMLSQVGEKECVTAQQSVNSEPNPDIVDALVRLDAGAREKDAVVMLFLHCASGLDALWLQEYCHELIVVDRCEPGPGASIAFSIAAMSLHNQHADGIGKIMCEVFPQRSRWSRRYTTFIAASAQDRAMWHMRQEGDSLKDIAALMDMHKTTAMRRLNDLLLSPGLEVKLPDGWRDQWLPFLGLDVDDEDADDDEDSGDAEDEHQTPGEASADGDEDWDEPDHPSGKRKIRF</sequence>
<name>A0A7Z7B0D1_9BURK</name>
<keyword evidence="3" id="KW-1185">Reference proteome</keyword>
<proteinExistence type="predicted"/>
<comment type="caution">
    <text evidence="2">The sequence shown here is derived from an EMBL/GenBank/DDBJ whole genome shotgun (WGS) entry which is preliminary data.</text>
</comment>
<protein>
    <submittedName>
        <fullName evidence="2">Uncharacterized protein</fullName>
    </submittedName>
</protein>
<reference evidence="2" key="1">
    <citation type="submission" date="2016-10" db="EMBL/GenBank/DDBJ databases">
        <authorList>
            <person name="Varghese N."/>
            <person name="Submissions S."/>
        </authorList>
    </citation>
    <scope>NUCLEOTIDE SEQUENCE [LARGE SCALE GENOMIC DNA]</scope>
    <source>
        <strain evidence="2">YR281</strain>
    </source>
</reference>
<dbReference type="Proteomes" id="UP000198900">
    <property type="component" value="Unassembled WGS sequence"/>
</dbReference>
<feature type="compositionally biased region" description="Acidic residues" evidence="1">
    <location>
        <begin position="320"/>
        <end position="337"/>
    </location>
</feature>
<feature type="region of interest" description="Disordered" evidence="1">
    <location>
        <begin position="320"/>
        <end position="367"/>
    </location>
</feature>